<dbReference type="AlphaFoldDB" id="A0A5J4SNT0"/>
<reference evidence="1" key="1">
    <citation type="submission" date="2019-03" db="EMBL/GenBank/DDBJ databases">
        <title>Single cell metagenomics reveals metabolic interactions within the superorganism composed of flagellate Streblomastix strix and complex community of Bacteroidetes bacteria on its surface.</title>
        <authorList>
            <person name="Treitli S.C."/>
            <person name="Kolisko M."/>
            <person name="Husnik F."/>
            <person name="Keeling P."/>
            <person name="Hampl V."/>
        </authorList>
    </citation>
    <scope>NUCLEOTIDE SEQUENCE</scope>
    <source>
        <strain evidence="1">STM</strain>
    </source>
</reference>
<dbReference type="Gene3D" id="2.120.10.30">
    <property type="entry name" value="TolB, C-terminal domain"/>
    <property type="match status" value="1"/>
</dbReference>
<sequence>MSPETRPLISIMEEMNKDDKGRINHSISRKKFLRTCGSIVAGGTIAGISGVLVKKTLTKSEISPENLRPAEKETFVSPYRQISSFATPGIVEGFEWYNDQLYVVASNIVSVFDLYGKLLHRFSAGETIRDIAINDEGIYVLYTTKIKVFSLTGEFIREWEACSDLSGFCSLALASDCVFVTDVVNKNICKFTKEGDFVKFINSPNGFIIPSYTFAIEYIGGVLYCSNSGRHQVESYTLEGDYIGSFGKAGGAPGLFTGCCNPVYLTYTSNGEIITSEKGDPRISCYGSDGKFRSILLDSKSLGGGNSAYDVKVQKDKIFIAGKNKVSVFRYDEALVSKTACSTCGIDCPLRA</sequence>
<accession>A0A5J4SNT0</accession>
<organism evidence="1">
    <name type="scientific">termite gut metagenome</name>
    <dbReference type="NCBI Taxonomy" id="433724"/>
    <lineage>
        <taxon>unclassified sequences</taxon>
        <taxon>metagenomes</taxon>
        <taxon>organismal metagenomes</taxon>
    </lineage>
</organism>
<dbReference type="EMBL" id="SNRY01000118">
    <property type="protein sequence ID" value="KAA6346785.1"/>
    <property type="molecule type" value="Genomic_DNA"/>
</dbReference>
<dbReference type="InterPro" id="IPR050952">
    <property type="entry name" value="TRIM-NHL_E3_ligases"/>
</dbReference>
<name>A0A5J4SNT0_9ZZZZ</name>
<dbReference type="InterPro" id="IPR011042">
    <property type="entry name" value="6-blade_b-propeller_TolB-like"/>
</dbReference>
<dbReference type="GO" id="GO:0008270">
    <property type="term" value="F:zinc ion binding"/>
    <property type="evidence" value="ECO:0007669"/>
    <property type="project" value="UniProtKB-KW"/>
</dbReference>
<dbReference type="PANTHER" id="PTHR24104">
    <property type="entry name" value="E3 UBIQUITIN-PROTEIN LIGASE NHLRC1-RELATED"/>
    <property type="match status" value="1"/>
</dbReference>
<dbReference type="PANTHER" id="PTHR24104:SF25">
    <property type="entry name" value="PROTEIN LIN-41"/>
    <property type="match status" value="1"/>
</dbReference>
<proteinExistence type="predicted"/>
<comment type="caution">
    <text evidence="1">The sequence shown here is derived from an EMBL/GenBank/DDBJ whole genome shotgun (WGS) entry which is preliminary data.</text>
</comment>
<protein>
    <recommendedName>
        <fullName evidence="2">Twin-arginine translocation signal domain-containing protein</fullName>
    </recommendedName>
</protein>
<evidence type="ECO:0000313" key="1">
    <source>
        <dbReference type="EMBL" id="KAA6346785.1"/>
    </source>
</evidence>
<dbReference type="SUPFAM" id="SSF63829">
    <property type="entry name" value="Calcium-dependent phosphotriesterase"/>
    <property type="match status" value="1"/>
</dbReference>
<gene>
    <name evidence="1" type="ORF">EZS27_005730</name>
</gene>
<evidence type="ECO:0008006" key="2">
    <source>
        <dbReference type="Google" id="ProtNLM"/>
    </source>
</evidence>